<feature type="region of interest" description="Disordered" evidence="4">
    <location>
        <begin position="281"/>
        <end position="316"/>
    </location>
</feature>
<dbReference type="KEGG" id="cdep:91087276"/>
<evidence type="ECO:0000256" key="2">
    <source>
        <dbReference type="ARBA" id="ARBA00022679"/>
    </source>
</evidence>
<keyword evidence="2" id="KW-0808">Transferase</keyword>
<evidence type="ECO:0000256" key="3">
    <source>
        <dbReference type="ARBA" id="ARBA00022691"/>
    </source>
</evidence>
<gene>
    <name evidence="6" type="ORF">L203_103065</name>
</gene>
<dbReference type="GeneID" id="91087276"/>
<dbReference type="InterPro" id="IPR050600">
    <property type="entry name" value="SETD3_SETD6_MTase"/>
</dbReference>
<dbReference type="AlphaFoldDB" id="A0AAJ8M1B0"/>
<dbReference type="EMBL" id="CP143786">
    <property type="protein sequence ID" value="WVN87868.1"/>
    <property type="molecule type" value="Genomic_DNA"/>
</dbReference>
<dbReference type="InterPro" id="IPR015353">
    <property type="entry name" value="Rubisco_LSMT_subst-bd"/>
</dbReference>
<keyword evidence="1" id="KW-0489">Methyltransferase</keyword>
<evidence type="ECO:0000256" key="4">
    <source>
        <dbReference type="SAM" id="MobiDB-lite"/>
    </source>
</evidence>
<dbReference type="GO" id="GO:0032259">
    <property type="term" value="P:methylation"/>
    <property type="evidence" value="ECO:0007669"/>
    <property type="project" value="UniProtKB-KW"/>
</dbReference>
<dbReference type="GO" id="GO:0016279">
    <property type="term" value="F:protein-lysine N-methyltransferase activity"/>
    <property type="evidence" value="ECO:0007669"/>
    <property type="project" value="UniProtKB-ARBA"/>
</dbReference>
<name>A0AAJ8M1B0_9TREE</name>
<feature type="compositionally biased region" description="Polar residues" evidence="4">
    <location>
        <begin position="281"/>
        <end position="299"/>
    </location>
</feature>
<evidence type="ECO:0000256" key="1">
    <source>
        <dbReference type="ARBA" id="ARBA00022603"/>
    </source>
</evidence>
<proteinExistence type="predicted"/>
<dbReference type="RefSeq" id="XP_066068568.1">
    <property type="nucleotide sequence ID" value="XM_066212471.1"/>
</dbReference>
<dbReference type="PANTHER" id="PTHR13271">
    <property type="entry name" value="UNCHARACTERIZED PUTATIVE METHYLTRANSFERASE"/>
    <property type="match status" value="1"/>
</dbReference>
<dbReference type="InterPro" id="IPR046341">
    <property type="entry name" value="SET_dom_sf"/>
</dbReference>
<dbReference type="Proteomes" id="UP000094043">
    <property type="component" value="Chromosome 3"/>
</dbReference>
<evidence type="ECO:0000313" key="7">
    <source>
        <dbReference type="Proteomes" id="UP000094043"/>
    </source>
</evidence>
<dbReference type="PANTHER" id="PTHR13271:SF47">
    <property type="entry name" value="ACTIN-HISTIDINE N-METHYLTRANSFERASE"/>
    <property type="match status" value="1"/>
</dbReference>
<organism evidence="6 7">
    <name type="scientific">Cryptococcus depauperatus CBS 7841</name>
    <dbReference type="NCBI Taxonomy" id="1295531"/>
    <lineage>
        <taxon>Eukaryota</taxon>
        <taxon>Fungi</taxon>
        <taxon>Dikarya</taxon>
        <taxon>Basidiomycota</taxon>
        <taxon>Agaricomycotina</taxon>
        <taxon>Tremellomycetes</taxon>
        <taxon>Tremellales</taxon>
        <taxon>Cryptococcaceae</taxon>
        <taxon>Cryptococcus</taxon>
    </lineage>
</organism>
<reference evidence="6" key="2">
    <citation type="journal article" date="2022" name="Elife">
        <title>Obligate sexual reproduction of a homothallic fungus closely related to the Cryptococcus pathogenic species complex.</title>
        <authorList>
            <person name="Passer A.R."/>
            <person name="Clancey S.A."/>
            <person name="Shea T."/>
            <person name="David-Palma M."/>
            <person name="Averette A.F."/>
            <person name="Boekhout T."/>
            <person name="Porcel B.M."/>
            <person name="Nowrousian M."/>
            <person name="Cuomo C.A."/>
            <person name="Sun S."/>
            <person name="Heitman J."/>
            <person name="Coelho M.A."/>
        </authorList>
    </citation>
    <scope>NUCLEOTIDE SEQUENCE</scope>
    <source>
        <strain evidence="6">CBS 7841</strain>
    </source>
</reference>
<evidence type="ECO:0000313" key="6">
    <source>
        <dbReference type="EMBL" id="WVN87868.1"/>
    </source>
</evidence>
<keyword evidence="3" id="KW-0949">S-adenosyl-L-methionine</keyword>
<dbReference type="Gene3D" id="3.90.1410.10">
    <property type="entry name" value="set domain protein methyltransferase, domain 1"/>
    <property type="match status" value="1"/>
</dbReference>
<feature type="domain" description="Rubisco LSMT substrate-binding" evidence="5">
    <location>
        <begin position="409"/>
        <end position="509"/>
    </location>
</feature>
<evidence type="ECO:0000259" key="5">
    <source>
        <dbReference type="Pfam" id="PF09273"/>
    </source>
</evidence>
<keyword evidence="7" id="KW-1185">Reference proteome</keyword>
<reference evidence="6" key="3">
    <citation type="submission" date="2024-01" db="EMBL/GenBank/DDBJ databases">
        <authorList>
            <person name="Coelho M.A."/>
            <person name="David-Palma M."/>
            <person name="Shea T."/>
            <person name="Sun S."/>
            <person name="Cuomo C.A."/>
            <person name="Heitman J."/>
        </authorList>
    </citation>
    <scope>NUCLEOTIDE SEQUENCE</scope>
    <source>
        <strain evidence="6">CBS 7841</strain>
    </source>
</reference>
<dbReference type="Pfam" id="PF09273">
    <property type="entry name" value="Rubis-subs-bind"/>
    <property type="match status" value="1"/>
</dbReference>
<accession>A0AAJ8M1B0</accession>
<sequence>MPTKTTTDWERLTDWLHEAHSGFKSCLSLRDVPGVVRGLVVAEDVREKTALLHIPSSAMLNPLTLMAADSVSKHNLKQPVFSIPRHLFPLPAHHVSHNNSSKRVKTLPISPPAPTGLGRQLDTTELLTLHLALNRDPMKRYTSDWQVYIETLPKEFRPWHPLTWVIEPEKGSDVPGAEEWRWWHHLYEKYASRTLKAKVREVKQRYETDIATLRDVLHKEEPFKSHSLATTLTQEDLLWAWLNVNTRSISIPLGLPGPTERMNHTLVPILDMVNHSSDTSIASPRVRQLSTPSSASASGNRRGHKPSASGDWSGNGNKYSRNGVHLIPGRIDLRLIAPERGMNKGEEVVFEYGGHSSATLFAEYGFCEVPEGHGDEKWLKLKYGELDVGWLVDELWKETAMSPEDEEDQAEKKQVLEAIGCWRQNIIHTNPLPPHPSHSLLMTLRVFHLPRNSVKLPNIKGGYSTYVAPSNELAMIYTLENICKKIMKDSEKRLQGLKKEEKHFRQNDVTDEEKSGVVRMMKGMCIEEQILAKKVLERIEKGEDLS</sequence>
<protein>
    <recommendedName>
        <fullName evidence="5">Rubisco LSMT substrate-binding domain-containing protein</fullName>
    </recommendedName>
</protein>
<reference evidence="6" key="1">
    <citation type="submission" date="2016-06" db="EMBL/GenBank/DDBJ databases">
        <authorList>
            <person name="Cuomo C."/>
            <person name="Litvintseva A."/>
            <person name="Heitman J."/>
            <person name="Chen Y."/>
            <person name="Sun S."/>
            <person name="Springer D."/>
            <person name="Dromer F."/>
            <person name="Young S."/>
            <person name="Zeng Q."/>
            <person name="Chapman S."/>
            <person name="Gujja S."/>
            <person name="Saif S."/>
            <person name="Birren B."/>
        </authorList>
    </citation>
    <scope>NUCLEOTIDE SEQUENCE</scope>
    <source>
        <strain evidence="6">CBS 7841</strain>
    </source>
</reference>
<dbReference type="SUPFAM" id="SSF82199">
    <property type="entry name" value="SET domain"/>
    <property type="match status" value="1"/>
</dbReference>